<feature type="compositionally biased region" description="Basic and acidic residues" evidence="3">
    <location>
        <begin position="932"/>
        <end position="943"/>
    </location>
</feature>
<evidence type="ECO:0000313" key="6">
    <source>
        <dbReference type="Proteomes" id="UP001642484"/>
    </source>
</evidence>
<dbReference type="Gene3D" id="1.10.443.10">
    <property type="entry name" value="Intergrase catalytic core"/>
    <property type="match status" value="1"/>
</dbReference>
<feature type="transmembrane region" description="Helical" evidence="4">
    <location>
        <begin position="150"/>
        <end position="183"/>
    </location>
</feature>
<keyword evidence="4" id="KW-0472">Membrane</keyword>
<gene>
    <name evidence="5" type="ORF">CCMP2556_LOCUS53055</name>
</gene>
<feature type="compositionally biased region" description="Basic and acidic residues" evidence="3">
    <location>
        <begin position="395"/>
        <end position="410"/>
    </location>
</feature>
<feature type="region of interest" description="Disordered" evidence="3">
    <location>
        <begin position="932"/>
        <end position="977"/>
    </location>
</feature>
<dbReference type="InterPro" id="IPR010998">
    <property type="entry name" value="Integrase_recombinase_N"/>
</dbReference>
<organism evidence="5 6">
    <name type="scientific">Durusdinium trenchii</name>
    <dbReference type="NCBI Taxonomy" id="1381693"/>
    <lineage>
        <taxon>Eukaryota</taxon>
        <taxon>Sar</taxon>
        <taxon>Alveolata</taxon>
        <taxon>Dinophyceae</taxon>
        <taxon>Suessiales</taxon>
        <taxon>Symbiodiniaceae</taxon>
        <taxon>Durusdinium</taxon>
    </lineage>
</organism>
<feature type="region of interest" description="Disordered" evidence="3">
    <location>
        <begin position="811"/>
        <end position="845"/>
    </location>
</feature>
<dbReference type="InterPro" id="IPR052925">
    <property type="entry name" value="Phage_Integrase-like_Recomb"/>
</dbReference>
<evidence type="ECO:0000256" key="3">
    <source>
        <dbReference type="SAM" id="MobiDB-lite"/>
    </source>
</evidence>
<feature type="region of interest" description="Disordered" evidence="3">
    <location>
        <begin position="1874"/>
        <end position="1893"/>
    </location>
</feature>
<keyword evidence="1" id="KW-0238">DNA-binding</keyword>
<name>A0ABP0SQP5_9DINO</name>
<comment type="caution">
    <text evidence="5">The sequence shown here is derived from an EMBL/GenBank/DDBJ whole genome shotgun (WGS) entry which is preliminary data.</text>
</comment>
<feature type="compositionally biased region" description="Basic and acidic residues" evidence="3">
    <location>
        <begin position="377"/>
        <end position="386"/>
    </location>
</feature>
<dbReference type="Proteomes" id="UP001642484">
    <property type="component" value="Unassembled WGS sequence"/>
</dbReference>
<dbReference type="InterPro" id="IPR013762">
    <property type="entry name" value="Integrase-like_cat_sf"/>
</dbReference>
<dbReference type="PANTHER" id="PTHR34605:SF3">
    <property type="entry name" value="P CELL-TYPE AGGLUTINATION PROTEIN MAP4-LIKE-RELATED"/>
    <property type="match status" value="1"/>
</dbReference>
<feature type="compositionally biased region" description="Acidic residues" evidence="3">
    <location>
        <begin position="1842"/>
        <end position="1861"/>
    </location>
</feature>
<dbReference type="InterPro" id="IPR011010">
    <property type="entry name" value="DNA_brk_join_enz"/>
</dbReference>
<dbReference type="SUPFAM" id="SSF56349">
    <property type="entry name" value="DNA breaking-rejoining enzymes"/>
    <property type="match status" value="1"/>
</dbReference>
<feature type="compositionally biased region" description="Acidic residues" evidence="3">
    <location>
        <begin position="361"/>
        <end position="376"/>
    </location>
</feature>
<keyword evidence="4" id="KW-1133">Transmembrane helix</keyword>
<dbReference type="Gene3D" id="1.10.150.130">
    <property type="match status" value="1"/>
</dbReference>
<feature type="compositionally biased region" description="Basic and acidic residues" evidence="3">
    <location>
        <begin position="966"/>
        <end position="977"/>
    </location>
</feature>
<dbReference type="EMBL" id="CAXAMN010028029">
    <property type="protein sequence ID" value="CAK9114742.1"/>
    <property type="molecule type" value="Genomic_DNA"/>
</dbReference>
<protein>
    <submittedName>
        <fullName evidence="5">Uncharacterized protein</fullName>
    </submittedName>
</protein>
<feature type="transmembrane region" description="Helical" evidence="4">
    <location>
        <begin position="37"/>
        <end position="56"/>
    </location>
</feature>
<feature type="region of interest" description="Disordered" evidence="3">
    <location>
        <begin position="1767"/>
        <end position="1793"/>
    </location>
</feature>
<evidence type="ECO:0000256" key="2">
    <source>
        <dbReference type="ARBA" id="ARBA00023172"/>
    </source>
</evidence>
<feature type="transmembrane region" description="Helical" evidence="4">
    <location>
        <begin position="115"/>
        <end position="138"/>
    </location>
</feature>
<feature type="region of interest" description="Disordered" evidence="3">
    <location>
        <begin position="1842"/>
        <end position="1866"/>
    </location>
</feature>
<accession>A0ABP0SQP5</accession>
<feature type="region of interest" description="Disordered" evidence="3">
    <location>
        <begin position="358"/>
        <end position="412"/>
    </location>
</feature>
<dbReference type="SUPFAM" id="SSF47823">
    <property type="entry name" value="lambda integrase-like, N-terminal domain"/>
    <property type="match status" value="1"/>
</dbReference>
<keyword evidence="4" id="KW-0812">Transmembrane</keyword>
<evidence type="ECO:0000256" key="1">
    <source>
        <dbReference type="ARBA" id="ARBA00023125"/>
    </source>
</evidence>
<reference evidence="5 6" key="1">
    <citation type="submission" date="2024-02" db="EMBL/GenBank/DDBJ databases">
        <authorList>
            <person name="Chen Y."/>
            <person name="Shah S."/>
            <person name="Dougan E. K."/>
            <person name="Thang M."/>
            <person name="Chan C."/>
        </authorList>
    </citation>
    <scope>NUCLEOTIDE SEQUENCE [LARGE SCALE GENOMIC DNA]</scope>
</reference>
<evidence type="ECO:0000313" key="5">
    <source>
        <dbReference type="EMBL" id="CAK9114742.1"/>
    </source>
</evidence>
<dbReference type="PANTHER" id="PTHR34605">
    <property type="entry name" value="PHAGE_INTEGRASE DOMAIN-CONTAINING PROTEIN"/>
    <property type="match status" value="1"/>
</dbReference>
<proteinExistence type="predicted"/>
<evidence type="ECO:0000256" key="4">
    <source>
        <dbReference type="SAM" id="Phobius"/>
    </source>
</evidence>
<keyword evidence="6" id="KW-1185">Reference proteome</keyword>
<keyword evidence="2" id="KW-0233">DNA recombination</keyword>
<sequence>MICWRLEITVTFVKVLHDQVLLARRFLSLLGRHGHMWWLRLVVISTTAVSHGWWAGPEGPPEVEPLEEQAGWRQHLREWLPGAERRLHATEEWLAGLASWGRELEGASTWGSWDVALWMVVDTLFGMIGWALFGSAWTKVRTGCRRLLQVLVVLGLCLVAHYVWAVCYPIVSLLIGACMAMAWLLRKVLRGVGAFAFWFQRVTGGSPEASEAEFLGPATGRTPETSQLRAFKRSSEQPKYIVVKRGEDAAVFAIGMDSQSIKTHGLYVPVECNTIRGSPALVRRLRDVEEVHLCRNEVTHDFWAWLKGSPLTDGTSQLMHRLRELGSESEQEEEHLICCGSLVTWRGPDGTMQSRTRAVEDIDEGENDDEENGVDNEEAHGDEDRHGRARKLLGRARECEEPEIKERTPRSEGAGSLLEEFFEIFAAGKADGLREDQARKKLGADRLLLPGDLLRQLVGEAENEQAQGQRGLSRFLTTWRKELAKVEEKRGDGLRVAPPRIYRPDIRAGARTDSGTTAEPVVQIAKAIQHQTAELASLVRQQTEGAGGQVPGTIRGLNKQSEELVFLLRACGQYQVRVGAEEHGQALANSLLSAQIGASTKLRAAGFRQRMSTRLAVGIAGPYWGIQEKYGLSAADFLSYTDAELDQFASEAKVMKNTDQRPPPPSRFDEWTARVRRQTDVWCLVYGEEWRAVRNNALNLLSEWHLSHPHRWPLAIVIDIWEEIHWRFLEELKDVLRSLKKEIGRETISLTELKFHALLPGPDGQAWLVMPTTFDIEKPDSWFQTEVLPRIERKQDRLLLWNLTWQGGARKDRNPAAPAGGAGESAGSLSSQSKPTLKSLWGPKLTPEEVGMAKDRAPLDRHGKLLCWGNLCHIGCQTTGCQRSHEGLRGSFENLDPCVQMQLLKRGGLKRMKLESPDTVTTKIKDIRSKMRVEKTDKIQDGKKRAKAGSTPAAVGTESGEQEVTEDGRAGGEGPKVRFWDVPEEFEVDYTKGEDLKDVIQGPDYAWHRDVHRDLPPHRGRDGTSAPQEAKHLVQKAQELGKSPALQALEGATDDLYAWAAARVAREPGVELSSLLQEMATYGMGELAREAAELLEQREGTKAGSARLVVRDTLWAEGQPGQGSVELDGTTWRLWDYQEDVMMTEDLAALLHLLEVSIERRQCVTITIAAMVEWKEKSRRPSVEQVQTRAQSLRLEQTRLAVDAANTIGEAEEMVAAVEHEVRTYIHDLTTAHHEKDFRSLEALADCRLVVFRADYRGGLVVECIIGSNWIDGGWTTFALIWKGHMVLLEPPDGYDLERFLAREDPQTTPAMGFTFFWHARHDQPPTAPGKIFCRLCKAGRKAGESLNAPRHSCLSYTAATAGGSMDIHHDHNVIRAVRSAGQPHEPGQLVLREFFAGKGGISAEWSKTSPIMEPVEVYEHPHDKQGYRAHFDLSRKDVHDKFLAEVRTGPSNVHWIAAPCASYCDWQQKNGGTRTFECPEGTGQGPLAATEAMGNILSAHAAELFEASLDSGAFPLVESSGVSGRYPKQWDLPCWKRILNRPDVEYVDLPMCAFGLGPPDEPDHFYAHKTRVVFPLHPPLRRALRRVCPGLSTSHRHIGLKGCRDGQTVTRCTEAGVYAQNFVSVVVAVLQASWGGGLALTPQDVFGIEAETMEKMEVPYYLVTVKRLAEMVRMIYRETYPETMTKDMTEMVEASNETINPMEMAKGMACWNRWASGTTRRAATETGPGDPYAVETNEKLIRSSWSPRKIPAREFQTRAERYRLACEKGKGKGTSSRGAEPALGDPDQGEGETLQGVVITDDWRAAGGADPGYGKWTGVTIFTIQEMPVVDDEAIPCEDDWEWGADEDEGPDPGEDDGPEPEVSVQVESGPTAYAGSEARDGPGSAYQAPTTAARQAAEEYVKAIEQDFDNTPMGWAAVLRAGNKLVEVAGGVRQAAESLWEVREKAGMMNLAQVDDPGLDRVLHPHLLEYLRDVRRYGMAARFQGLRTRAFAKLHPNARRHVDKVFAQVAKDVGKQRVLVVSAMMPQLSGTMASPFETVQKLKPDRSVSEEVRVVHDQRTINHGTNKFLHPPALQPTHSQIAKRILWAKGRCPGLPVLLSKKDISGAFRLLWVAPEDVELFAGELPWNPRKAFPNATDEDIHLEGIPGGDITVVYLVSSFGFSGSPGEWTVWGRSTEEFHRAHRPSVPRRDMGHGFDCKVLVDDGVLVEPWVGLRPWVSAEVFEHGIRTLLGNKAVNEEKDKVEGAFKTAQTVWGVIMCTEGETATLPERRIQKGAVLLADSCFDYGSKEVTLKQLQQFRGILTGWAAIVKGLVNELKAAGGQKVNPRLRGEGSQAWEADRAWEDLWELFEVCRWLSARTDRWESFATGLRSMLPTMERLSLPGEWEKVIWVSSDATPTMVGAIDWTNRQVTRLPTGTLKAWAARALSDHEIGDQETDLVIHLGEMLSFVAFACAAGDQWKGGVVAYGGDNTIVKNWLQSRKSNTRGGRILIRALNLAEMKYNFTVVSGWWRTYHNVHADFITRCTQEEFEGFVKEKGLQVLDISAAIHGALEDSVRYGACFLWGPEKEGDRALQLQLRERRVSKQIQRELEIPWKAFAVKEWTPSGRWLKDFEALGGALGAAIEDVGDRPVLLCATLGVDYKGKHMEQYLRNLQHEGARLGLVEGPGKVDWERGQRHCESRGWGYGIVDFITAENGEALTRRRRCLVVNPHGALPEAWEEFLVRAMGPAPMSSLLKPKEHHELCWTKPLRLELESGIPRDRMLPQPAGHVWWGEEREVIHGIGGPGRWPLLSDDGSSLQGYYVYDRRGPGGHVRRLDPEELWVLQGRQLRDLPANIPAEVAVIEGVRATGIQTAANLVTMGGQILCELIAREAGELNPGKAGMMPDATGAEATQILLWLRRWKRGELRRSPPSYEADTSRAGGGTGPPLRRLWRWSEAWWWAQCMDEEEEDDAYTLEFANEIKGSYAGGRTKAKTDPLKVAEKENMTGDKSAATEKAYGGAWMKWCAWARRQGWPDEFLNRNVDPIENENRALAYVGYLGWLGASPNTIRQHIFAMKMVHKRSGRGDPLDGMHRVWILVNALDRRSTTRKPRRLGVTPEMLVWLGENLVDPLVNDRHSIPYAEAVMVVAALELAWFFMLRAKEFGESNGVDESMITRGCDIRLSHQGVAKPVGEATEISLFFRKTKNDQLAFGDTKTLQATGRKHLCPVEALDRMRQVWTMRFLPGHAESTKPLFRWSNGQVIKRIEIQHFLQEAAVGVGLPPGRFMSHSLRIGGASALFQSTADIELVKRAGRWSSSAVQRYLFDGGSVSAVSKKMAAVGDVTTFR</sequence>